<dbReference type="FunFam" id="3.10.450.50:FF:000007">
    <property type="entry name" value="Nuclear transport factor 2"/>
    <property type="match status" value="1"/>
</dbReference>
<evidence type="ECO:0000256" key="2">
    <source>
        <dbReference type="ARBA" id="ARBA00022490"/>
    </source>
</evidence>
<dbReference type="SUPFAM" id="SSF54427">
    <property type="entry name" value="NTF2-like"/>
    <property type="match status" value="1"/>
</dbReference>
<dbReference type="InterPro" id="IPR032710">
    <property type="entry name" value="NTF2-like_dom_sf"/>
</dbReference>
<proteinExistence type="predicted"/>
<keyword evidence="5" id="KW-0539">Nucleus</keyword>
<name>A0A6J1U407_9SAUR</name>
<protein>
    <recommendedName>
        <fullName evidence="4">Nuclear transport factor 2</fullName>
    </recommendedName>
</protein>
<dbReference type="InterPro" id="IPR018222">
    <property type="entry name" value="Nuclear_transport_factor_2_euk"/>
</dbReference>
<dbReference type="Gene3D" id="3.10.450.50">
    <property type="match status" value="1"/>
</dbReference>
<sequence length="119" mass="13790">MAERPMWDQIGTSFVQLYYQQFDTNREQLGALYTDASCLSWEGQQFQGKASIMEKLMHNITSQDHQPAPDNCILSMVVGQLKVDNDPVMGFHQMFVLKNMNDKWICSNDIFRLALYNFA</sequence>
<organism evidence="7 8">
    <name type="scientific">Notechis scutatus</name>
    <name type="common">mainland tiger snake</name>
    <dbReference type="NCBI Taxonomy" id="8663"/>
    <lineage>
        <taxon>Eukaryota</taxon>
        <taxon>Metazoa</taxon>
        <taxon>Chordata</taxon>
        <taxon>Craniata</taxon>
        <taxon>Vertebrata</taxon>
        <taxon>Euteleostomi</taxon>
        <taxon>Lepidosauria</taxon>
        <taxon>Squamata</taxon>
        <taxon>Bifurcata</taxon>
        <taxon>Unidentata</taxon>
        <taxon>Episquamata</taxon>
        <taxon>Toxicofera</taxon>
        <taxon>Serpentes</taxon>
        <taxon>Colubroidea</taxon>
        <taxon>Elapidae</taxon>
        <taxon>Hydrophiinae</taxon>
        <taxon>Notechis</taxon>
    </lineage>
</organism>
<dbReference type="Proteomes" id="UP000504612">
    <property type="component" value="Unplaced"/>
</dbReference>
<dbReference type="AlphaFoldDB" id="A0A6J1U407"/>
<dbReference type="InterPro" id="IPR045875">
    <property type="entry name" value="NTF2"/>
</dbReference>
<dbReference type="GO" id="GO:0006606">
    <property type="term" value="P:protein import into nucleus"/>
    <property type="evidence" value="ECO:0007669"/>
    <property type="project" value="UniProtKB-ARBA"/>
</dbReference>
<evidence type="ECO:0000256" key="1">
    <source>
        <dbReference type="ARBA" id="ARBA00022448"/>
    </source>
</evidence>
<dbReference type="PANTHER" id="PTHR12612">
    <property type="entry name" value="NUCLEAR TRANSPORT FACTOR 2"/>
    <property type="match status" value="1"/>
</dbReference>
<dbReference type="GO" id="GO:0005737">
    <property type="term" value="C:cytoplasm"/>
    <property type="evidence" value="ECO:0007669"/>
    <property type="project" value="UniProtKB-SubCell"/>
</dbReference>
<comment type="subcellular location">
    <subcellularLocation>
        <location evidence="5">Cytoplasm</location>
    </subcellularLocation>
    <subcellularLocation>
        <location evidence="5">Nucleus</location>
    </subcellularLocation>
</comment>
<evidence type="ECO:0000256" key="3">
    <source>
        <dbReference type="ARBA" id="ARBA00022927"/>
    </source>
</evidence>
<evidence type="ECO:0000313" key="8">
    <source>
        <dbReference type="RefSeq" id="XP_026525677.1"/>
    </source>
</evidence>
<keyword evidence="1 5" id="KW-0813">Transport</keyword>
<reference evidence="8" key="1">
    <citation type="submission" date="2025-08" db="UniProtKB">
        <authorList>
            <consortium name="RefSeq"/>
        </authorList>
    </citation>
    <scope>IDENTIFICATION</scope>
</reference>
<dbReference type="GO" id="GO:0051028">
    <property type="term" value="P:mRNA transport"/>
    <property type="evidence" value="ECO:0007669"/>
    <property type="project" value="UniProtKB-UniRule"/>
</dbReference>
<dbReference type="RefSeq" id="XP_026525677.1">
    <property type="nucleotide sequence ID" value="XM_026669892.1"/>
</dbReference>
<evidence type="ECO:0000256" key="5">
    <source>
        <dbReference type="RuleBase" id="RU369002"/>
    </source>
</evidence>
<evidence type="ECO:0000313" key="7">
    <source>
        <dbReference type="Proteomes" id="UP000504612"/>
    </source>
</evidence>
<dbReference type="GO" id="GO:0005634">
    <property type="term" value="C:nucleus"/>
    <property type="evidence" value="ECO:0007669"/>
    <property type="project" value="UniProtKB-SubCell"/>
</dbReference>
<dbReference type="CDD" id="cd00780">
    <property type="entry name" value="NTF2"/>
    <property type="match status" value="1"/>
</dbReference>
<dbReference type="PROSITE" id="PS50177">
    <property type="entry name" value="NTF2_DOMAIN"/>
    <property type="match status" value="1"/>
</dbReference>
<dbReference type="InterPro" id="IPR002075">
    <property type="entry name" value="NTF2_dom"/>
</dbReference>
<dbReference type="Pfam" id="PF02136">
    <property type="entry name" value="NTF2"/>
    <property type="match status" value="1"/>
</dbReference>
<dbReference type="CTD" id="10204"/>
<keyword evidence="3 5" id="KW-0653">Protein transport</keyword>
<accession>A0A6J1U407</accession>
<dbReference type="GeneID" id="113413554"/>
<gene>
    <name evidence="8" type="primary">NUTF2</name>
</gene>
<comment type="function">
    <text evidence="5">Has a role in nuclear-cytoplasmic transport of proteins and mRNAs.</text>
</comment>
<keyword evidence="7" id="KW-1185">Reference proteome</keyword>
<keyword evidence="2 5" id="KW-0963">Cytoplasm</keyword>
<feature type="domain" description="NTF2" evidence="6">
    <location>
        <begin position="10"/>
        <end position="113"/>
    </location>
</feature>
<evidence type="ECO:0000256" key="4">
    <source>
        <dbReference type="ARBA" id="ARBA00026247"/>
    </source>
</evidence>
<evidence type="ECO:0000259" key="6">
    <source>
        <dbReference type="PROSITE" id="PS50177"/>
    </source>
</evidence>